<feature type="transmembrane region" description="Helical" evidence="17">
    <location>
        <begin position="565"/>
        <end position="590"/>
    </location>
</feature>
<dbReference type="Pfam" id="PF07645">
    <property type="entry name" value="EGF_CA"/>
    <property type="match status" value="1"/>
</dbReference>
<dbReference type="PANTHER" id="PTHR12011">
    <property type="entry name" value="ADHESION G-PROTEIN COUPLED RECEPTOR"/>
    <property type="match status" value="1"/>
</dbReference>
<dbReference type="PROSITE" id="PS01187">
    <property type="entry name" value="EGF_CA"/>
    <property type="match status" value="1"/>
</dbReference>
<evidence type="ECO:0000256" key="8">
    <source>
        <dbReference type="ARBA" id="ARBA00022837"/>
    </source>
</evidence>
<evidence type="ECO:0000256" key="1">
    <source>
        <dbReference type="ARBA" id="ARBA00004651"/>
    </source>
</evidence>
<dbReference type="GO" id="GO:0004930">
    <property type="term" value="F:G protein-coupled receptor activity"/>
    <property type="evidence" value="ECO:0007669"/>
    <property type="project" value="UniProtKB-KW"/>
</dbReference>
<evidence type="ECO:0000256" key="3">
    <source>
        <dbReference type="ARBA" id="ARBA00022475"/>
    </source>
</evidence>
<feature type="transmembrane region" description="Helical" evidence="17">
    <location>
        <begin position="418"/>
        <end position="441"/>
    </location>
</feature>
<comment type="similarity">
    <text evidence="2">Belongs to the G-protein coupled receptor 2 family. Adhesion G-protein coupled receptor (ADGR) subfamily.</text>
</comment>
<evidence type="ECO:0000256" key="17">
    <source>
        <dbReference type="SAM" id="Phobius"/>
    </source>
</evidence>
<evidence type="ECO:0000256" key="16">
    <source>
        <dbReference type="ARBA" id="ARBA00062198"/>
    </source>
</evidence>
<keyword evidence="12" id="KW-1015">Disulfide bond</keyword>
<feature type="transmembrane region" description="Helical" evidence="17">
    <location>
        <begin position="611"/>
        <end position="633"/>
    </location>
</feature>
<reference evidence="21" key="1">
    <citation type="submission" date="2022-04" db="UniProtKB">
        <authorList>
            <consortium name="RefSeq"/>
        </authorList>
    </citation>
    <scope>IDENTIFICATION</scope>
</reference>
<dbReference type="GO" id="GO:0007166">
    <property type="term" value="P:cell surface receptor signaling pathway"/>
    <property type="evidence" value="ECO:0007669"/>
    <property type="project" value="InterPro"/>
</dbReference>
<feature type="transmembrane region" description="Helical" evidence="17">
    <location>
        <begin position="526"/>
        <end position="545"/>
    </location>
</feature>
<keyword evidence="11 17" id="KW-0472">Membrane</keyword>
<sequence length="708" mass="79191">MVATGDMGIRCLLHATALGVLLVWPVIKLQNASASCPQCNENAACYNSTHCICKDGFWTGPDSRIIIEPHVKCEDIDECQLGIPVCKDVSYCKNKIGDYICSCVVKYRIFNWVAGIVDIDNPDCYGDWWTFLQWLNGLQSSMMPATIYQIEDGHTVIPPTDTLLSDSLPSVVYPTFHHREHTTTTTARRHNIPYYMRKVNSGKKIGPQADIWGQLSGQESKKNFAKIATDILHKVELHILNENSAVPTKGENSSLGIVYETKRCSSMILLEAGNNTMEIDCASALKGIKNGDETAVALIAYQSLGKYLNESFFNNKGIKEVKLNSLIVSGAIHSEVKPVLSEPVLLTLQNTEPIDPRAEHLCVHWEGSEEGGSWSTKGCSHMHTNDSYTTCKCFHLSSFAVLMALSLEEDSVLSALSVITYVGLSLSLLCLFLAAVTFLLCRPIQNTSTTLHLQLSICLFLADLLFLTGINRTEPKVLCSLIAGMLHYLYLASFMWMFLEGLHLFLTVRNLKVANYSSSGRFKKRFMYPVGYGIPAFIVAVSAIAGHENYGTHTHCWLSLHRAFIWSFLGPVAAIILINLVFYFQTIWILRSKLSSLNKEVSTLQDTKIMTFKAIVQLFVLGCSWGIGLFMVFEFGKTVRLIIAYLFTIINVLQGVLIFVVHCLLNRQVRMEYKKWFNKMQKGVEIESTAMSYSTTNTKTEEVGNRQD</sequence>
<keyword evidence="7" id="KW-0677">Repeat</keyword>
<evidence type="ECO:0000313" key="21">
    <source>
        <dbReference type="RefSeq" id="XP_005081461.1"/>
    </source>
</evidence>
<dbReference type="AlphaFoldDB" id="A0A1U7QLG5"/>
<dbReference type="InterPro" id="IPR001740">
    <property type="entry name" value="GPCR_2_EMR1-like_rcpt"/>
</dbReference>
<dbReference type="SUPFAM" id="SSF57196">
    <property type="entry name" value="EGF/Laminin"/>
    <property type="match status" value="1"/>
</dbReference>
<dbReference type="InterPro" id="IPR017983">
    <property type="entry name" value="GPCR_2_secretin-like_CS"/>
</dbReference>
<comment type="subunit">
    <text evidence="16">Forms a heterodimer, consisting of a large extracellular region (alpha subunit) non-covalently linked to a seven-transmembrane moiety (beta subunit).</text>
</comment>
<dbReference type="InterPro" id="IPR046338">
    <property type="entry name" value="GAIN_dom_sf"/>
</dbReference>
<dbReference type="PROSITE" id="PS50261">
    <property type="entry name" value="G_PROTEIN_RECEP_F2_4"/>
    <property type="match status" value="1"/>
</dbReference>
<dbReference type="InterPro" id="IPR000832">
    <property type="entry name" value="GPCR_2_secretin-like"/>
</dbReference>
<feature type="domain" description="G-protein coupled receptors family 2 profile 2" evidence="20">
    <location>
        <begin position="416"/>
        <end position="666"/>
    </location>
</feature>
<feature type="signal peptide" evidence="18">
    <location>
        <begin position="1"/>
        <end position="34"/>
    </location>
</feature>
<feature type="chain" id="PRO_5044566364" evidence="18">
    <location>
        <begin position="35"/>
        <end position="708"/>
    </location>
</feature>
<evidence type="ECO:0000256" key="7">
    <source>
        <dbReference type="ARBA" id="ARBA00022737"/>
    </source>
</evidence>
<evidence type="ECO:0000256" key="9">
    <source>
        <dbReference type="ARBA" id="ARBA00022989"/>
    </source>
</evidence>
<protein>
    <submittedName>
        <fullName evidence="21">adhesion G protein-coupled receptor E4 isoform X1</fullName>
    </submittedName>
</protein>
<gene>
    <name evidence="21" type="primary">LOC101840205</name>
</gene>
<comment type="subcellular location">
    <subcellularLocation>
        <location evidence="1">Cell membrane</location>
        <topology evidence="1">Multi-pass membrane protein</topology>
    </subcellularLocation>
</comment>
<feature type="transmembrane region" description="Helical" evidence="17">
    <location>
        <begin position="639"/>
        <end position="665"/>
    </location>
</feature>
<dbReference type="InterPro" id="IPR001881">
    <property type="entry name" value="EGF-like_Ca-bd_dom"/>
</dbReference>
<evidence type="ECO:0000256" key="15">
    <source>
        <dbReference type="ARBA" id="ARBA00023224"/>
    </source>
</evidence>
<dbReference type="PROSITE" id="PS50221">
    <property type="entry name" value="GAIN_B"/>
    <property type="match status" value="1"/>
</dbReference>
<dbReference type="OrthoDB" id="1100386at2759"/>
<dbReference type="CDD" id="cd00054">
    <property type="entry name" value="EGF_CA"/>
    <property type="match status" value="1"/>
</dbReference>
<dbReference type="PRINTS" id="PR01128">
    <property type="entry name" value="EMR1HORMONER"/>
</dbReference>
<dbReference type="InterPro" id="IPR057244">
    <property type="entry name" value="GAIN_B"/>
</dbReference>
<evidence type="ECO:0000256" key="4">
    <source>
        <dbReference type="ARBA" id="ARBA00022536"/>
    </source>
</evidence>
<keyword evidence="13 21" id="KW-0675">Receptor</keyword>
<keyword evidence="3" id="KW-1003">Cell membrane</keyword>
<evidence type="ECO:0000256" key="5">
    <source>
        <dbReference type="ARBA" id="ARBA00022692"/>
    </source>
</evidence>
<dbReference type="PANTHER" id="PTHR12011:SF473">
    <property type="entry name" value="ADHESION G PROTEIN-COUPLED RECEPTOR E4P-RELATED"/>
    <property type="match status" value="1"/>
</dbReference>
<dbReference type="FunFam" id="2.60.220.50:FF:000022">
    <property type="entry name" value="Adhesion G protein-coupled receptor E3"/>
    <property type="match status" value="1"/>
</dbReference>
<evidence type="ECO:0000256" key="10">
    <source>
        <dbReference type="ARBA" id="ARBA00023040"/>
    </source>
</evidence>
<dbReference type="RefSeq" id="XP_005081461.1">
    <property type="nucleotide sequence ID" value="XM_005081404.3"/>
</dbReference>
<feature type="domain" description="GAIN-B" evidence="19">
    <location>
        <begin position="253"/>
        <end position="409"/>
    </location>
</feature>
<dbReference type="Pfam" id="PF01825">
    <property type="entry name" value="GPS"/>
    <property type="match status" value="1"/>
</dbReference>
<evidence type="ECO:0000256" key="14">
    <source>
        <dbReference type="ARBA" id="ARBA00023180"/>
    </source>
</evidence>
<dbReference type="InterPro" id="IPR017981">
    <property type="entry name" value="GPCR_2-like_7TM"/>
</dbReference>
<dbReference type="Pfam" id="PF00002">
    <property type="entry name" value="7tm_2"/>
    <property type="match status" value="1"/>
</dbReference>
<dbReference type="GO" id="GO:0005509">
    <property type="term" value="F:calcium ion binding"/>
    <property type="evidence" value="ECO:0007669"/>
    <property type="project" value="InterPro"/>
</dbReference>
<dbReference type="InterPro" id="IPR000203">
    <property type="entry name" value="GPS"/>
</dbReference>
<keyword evidence="9 17" id="KW-1133">Transmembrane helix</keyword>
<evidence type="ECO:0000256" key="12">
    <source>
        <dbReference type="ARBA" id="ARBA00023157"/>
    </source>
</evidence>
<dbReference type="eggNOG" id="KOG4193">
    <property type="taxonomic scope" value="Eukaryota"/>
</dbReference>
<keyword evidence="10" id="KW-0297">G-protein coupled receptor</keyword>
<dbReference type="SUPFAM" id="SSF81321">
    <property type="entry name" value="Family A G protein-coupled receptor-like"/>
    <property type="match status" value="1"/>
</dbReference>
<dbReference type="GO" id="GO:0007189">
    <property type="term" value="P:adenylate cyclase-activating G protein-coupled receptor signaling pathway"/>
    <property type="evidence" value="ECO:0007669"/>
    <property type="project" value="TreeGrafter"/>
</dbReference>
<dbReference type="Gene3D" id="2.10.25.10">
    <property type="entry name" value="Laminin"/>
    <property type="match status" value="2"/>
</dbReference>
<proteinExistence type="inferred from homology"/>
<keyword evidence="5 17" id="KW-0812">Transmembrane</keyword>
<dbReference type="SMART" id="SM00303">
    <property type="entry name" value="GPS"/>
    <property type="match status" value="1"/>
</dbReference>
<evidence type="ECO:0000256" key="18">
    <source>
        <dbReference type="SAM" id="SignalP"/>
    </source>
</evidence>
<keyword evidence="6 18" id="KW-0732">Signal</keyword>
<evidence type="ECO:0000259" key="20">
    <source>
        <dbReference type="PROSITE" id="PS50261"/>
    </source>
</evidence>
<dbReference type="InterPro" id="IPR049883">
    <property type="entry name" value="NOTCH1_EGF-like"/>
</dbReference>
<dbReference type="InterPro" id="IPR018097">
    <property type="entry name" value="EGF_Ca-bd_CS"/>
</dbReference>
<dbReference type="FunFam" id="2.10.25.10:FF:000177">
    <property type="entry name" value="Adhesion G protein-coupled receptor E2"/>
    <property type="match status" value="1"/>
</dbReference>
<feature type="transmembrane region" description="Helical" evidence="17">
    <location>
        <begin position="453"/>
        <end position="470"/>
    </location>
</feature>
<keyword evidence="4" id="KW-0245">EGF-like domain</keyword>
<keyword evidence="15" id="KW-0807">Transducer</keyword>
<evidence type="ECO:0000256" key="2">
    <source>
        <dbReference type="ARBA" id="ARBA00007343"/>
    </source>
</evidence>
<evidence type="ECO:0000256" key="6">
    <source>
        <dbReference type="ARBA" id="ARBA00022729"/>
    </source>
</evidence>
<evidence type="ECO:0000256" key="13">
    <source>
        <dbReference type="ARBA" id="ARBA00023170"/>
    </source>
</evidence>
<dbReference type="KEGG" id="maua:101840205"/>
<dbReference type="RefSeq" id="XP_005081461.2">
    <property type="nucleotide sequence ID" value="XM_005081404.4"/>
</dbReference>
<dbReference type="PRINTS" id="PR00249">
    <property type="entry name" value="GPCRSECRETIN"/>
</dbReference>
<evidence type="ECO:0000256" key="11">
    <source>
        <dbReference type="ARBA" id="ARBA00023136"/>
    </source>
</evidence>
<dbReference type="GO" id="GO:0005886">
    <property type="term" value="C:plasma membrane"/>
    <property type="evidence" value="ECO:0007669"/>
    <property type="project" value="UniProtKB-SubCell"/>
</dbReference>
<dbReference type="SMART" id="SM00179">
    <property type="entry name" value="EGF_CA"/>
    <property type="match status" value="1"/>
</dbReference>
<keyword evidence="14" id="KW-0325">Glycoprotein</keyword>
<organism evidence="21">
    <name type="scientific">Mesocricetus auratus</name>
    <name type="common">Golden hamster</name>
    <dbReference type="NCBI Taxonomy" id="10036"/>
    <lineage>
        <taxon>Eukaryota</taxon>
        <taxon>Metazoa</taxon>
        <taxon>Chordata</taxon>
        <taxon>Craniata</taxon>
        <taxon>Vertebrata</taxon>
        <taxon>Euteleostomi</taxon>
        <taxon>Mammalia</taxon>
        <taxon>Eutheria</taxon>
        <taxon>Euarchontoglires</taxon>
        <taxon>Glires</taxon>
        <taxon>Rodentia</taxon>
        <taxon>Myomorpha</taxon>
        <taxon>Muroidea</taxon>
        <taxon>Cricetidae</taxon>
        <taxon>Cricetinae</taxon>
        <taxon>Mesocricetus</taxon>
    </lineage>
</organism>
<dbReference type="Gene3D" id="1.20.1070.10">
    <property type="entry name" value="Rhodopsin 7-helix transmembrane proteins"/>
    <property type="match status" value="1"/>
</dbReference>
<feature type="transmembrane region" description="Helical" evidence="17">
    <location>
        <begin position="482"/>
        <end position="506"/>
    </location>
</feature>
<evidence type="ECO:0000259" key="19">
    <source>
        <dbReference type="PROSITE" id="PS50221"/>
    </source>
</evidence>
<accession>A0A1U7QLG5</accession>
<name>A0A1U7QLG5_MESAU</name>
<dbReference type="PROSITE" id="PS00650">
    <property type="entry name" value="G_PROTEIN_RECEP_F2_2"/>
    <property type="match status" value="1"/>
</dbReference>
<dbReference type="FunFam" id="1.20.1070.10:FF:000054">
    <property type="entry name" value="Adhesion G protein-coupled receptor E3"/>
    <property type="match status" value="1"/>
</dbReference>
<dbReference type="Gene3D" id="2.60.220.50">
    <property type="match status" value="1"/>
</dbReference>
<keyword evidence="8" id="KW-0106">Calcium</keyword>